<sequence>MSLNEEYQLEAYKMLLVRLVLEERAEQGGEYGHD</sequence>
<name>A0AA96KSA0_9CAUD</name>
<reference evidence="1 2" key="1">
    <citation type="submission" date="2023-04" db="EMBL/GenBank/DDBJ databases">
        <authorList>
            <person name="Zhang K."/>
        </authorList>
    </citation>
    <scope>NUCLEOTIDE SEQUENCE [LARGE SCALE GENOMIC DNA]</scope>
</reference>
<evidence type="ECO:0000313" key="2">
    <source>
        <dbReference type="Proteomes" id="UP001305490"/>
    </source>
</evidence>
<dbReference type="Proteomes" id="UP001305490">
    <property type="component" value="Segment"/>
</dbReference>
<protein>
    <submittedName>
        <fullName evidence="1">Uncharacterized protein</fullName>
    </submittedName>
</protein>
<accession>A0AA96KSA0</accession>
<dbReference type="EMBL" id="OQ884031">
    <property type="protein sequence ID" value="WNO30005.1"/>
    <property type="molecule type" value="Genomic_DNA"/>
</dbReference>
<proteinExistence type="predicted"/>
<evidence type="ECO:0000313" key="1">
    <source>
        <dbReference type="EMBL" id="WNO30005.1"/>
    </source>
</evidence>
<organism evidence="1 2">
    <name type="scientific">Enterobacter phage SDFMU_EhYP</name>
    <dbReference type="NCBI Taxonomy" id="3076128"/>
    <lineage>
        <taxon>Viruses</taxon>
        <taxon>Duplodnaviria</taxon>
        <taxon>Heunggongvirae</taxon>
        <taxon>Uroviricota</taxon>
        <taxon>Caudoviricetes</taxon>
        <taxon>Autographivirales</taxon>
        <taxon>Autoscriptoviridae</taxon>
        <taxon>Slopekvirinae</taxon>
        <taxon>Koutsourovirus</taxon>
        <taxon>Koutsourovirus EhYP</taxon>
    </lineage>
</organism>
<keyword evidence="2" id="KW-1185">Reference proteome</keyword>